<feature type="domain" description="BAH" evidence="3">
    <location>
        <begin position="350"/>
        <end position="469"/>
    </location>
</feature>
<dbReference type="AlphaFoldDB" id="A0A4U0WGK9"/>
<dbReference type="GO" id="GO:0003682">
    <property type="term" value="F:chromatin binding"/>
    <property type="evidence" value="ECO:0007669"/>
    <property type="project" value="InterPro"/>
</dbReference>
<dbReference type="PROSITE" id="PS50280">
    <property type="entry name" value="SET"/>
    <property type="match status" value="1"/>
</dbReference>
<feature type="domain" description="SET" evidence="2">
    <location>
        <begin position="205"/>
        <end position="320"/>
    </location>
</feature>
<sequence>MASNNDYLGAAVVQREVHDLDNAISSTCAAATPQVPRKRCSVKYVKKRRLHTFDHGSDHGVFRKRIRPHATNAVSKVSQTFEKKPANISASGAMLEVAKPSAIAKESSRVALPADDMERGSRRGDDRPRSSKKDRHAVPQLDREIVRQGRQLPDAFKYMTSFLAQDELDISQEHADRLAHAGCLADANGHTAIVRTSATTVAKPPKLSVRASGVPGAGMGLFADERIFRGTFLGEYEGPRVRDEDSHDDSYDKVALFQITRTTCINAIKNPGNTFFINCKNDRTRQNAEFLYVEGEARRKVIAVARKNTPKGREIFASYGPNTEWIFQEGSTRRRPRKHSESADLIHDGKPLTPGEYVFIKGGTDDENYPWIAKVESILEHERIRIWWVYFPHTIKQAEGISHGPKEVLLSNHLDVVDKDCLMGRAAVEEHCADNTKVSELLDSTNNGRTIVFKQQLLPKIVGRISECL</sequence>
<evidence type="ECO:0000259" key="3">
    <source>
        <dbReference type="PROSITE" id="PS51038"/>
    </source>
</evidence>
<dbReference type="InterPro" id="IPR046341">
    <property type="entry name" value="SET_dom_sf"/>
</dbReference>
<evidence type="ECO:0000259" key="2">
    <source>
        <dbReference type="PROSITE" id="PS50280"/>
    </source>
</evidence>
<dbReference type="OrthoDB" id="5560686at2759"/>
<dbReference type="Pfam" id="PF00856">
    <property type="entry name" value="SET"/>
    <property type="match status" value="1"/>
</dbReference>
<dbReference type="Proteomes" id="UP000308768">
    <property type="component" value="Unassembled WGS sequence"/>
</dbReference>
<feature type="region of interest" description="Disordered" evidence="1">
    <location>
        <begin position="106"/>
        <end position="146"/>
    </location>
</feature>
<dbReference type="PROSITE" id="PS51038">
    <property type="entry name" value="BAH"/>
    <property type="match status" value="1"/>
</dbReference>
<reference evidence="4 5" key="1">
    <citation type="submission" date="2017-03" db="EMBL/GenBank/DDBJ databases">
        <title>Genomes of endolithic fungi from Antarctica.</title>
        <authorList>
            <person name="Coleine C."/>
            <person name="Masonjones S."/>
            <person name="Stajich J.E."/>
        </authorList>
    </citation>
    <scope>NUCLEOTIDE SEQUENCE [LARGE SCALE GENOMIC DNA]</scope>
    <source>
        <strain evidence="4 5">CCFEE 5187</strain>
    </source>
</reference>
<dbReference type="Gene3D" id="2.30.30.490">
    <property type="match status" value="1"/>
</dbReference>
<comment type="caution">
    <text evidence="4">The sequence shown here is derived from an EMBL/GenBank/DDBJ whole genome shotgun (WGS) entry which is preliminary data.</text>
</comment>
<accession>A0A4U0WGK9</accession>
<evidence type="ECO:0008006" key="6">
    <source>
        <dbReference type="Google" id="ProtNLM"/>
    </source>
</evidence>
<evidence type="ECO:0000313" key="5">
    <source>
        <dbReference type="Proteomes" id="UP000308768"/>
    </source>
</evidence>
<protein>
    <recommendedName>
        <fullName evidence="6">SET domain-containing protein</fullName>
    </recommendedName>
</protein>
<feature type="compositionally biased region" description="Basic and acidic residues" evidence="1">
    <location>
        <begin position="116"/>
        <end position="131"/>
    </location>
</feature>
<organism evidence="4 5">
    <name type="scientific">Cryomyces minteri</name>
    <dbReference type="NCBI Taxonomy" id="331657"/>
    <lineage>
        <taxon>Eukaryota</taxon>
        <taxon>Fungi</taxon>
        <taxon>Dikarya</taxon>
        <taxon>Ascomycota</taxon>
        <taxon>Pezizomycotina</taxon>
        <taxon>Dothideomycetes</taxon>
        <taxon>Dothideomycetes incertae sedis</taxon>
        <taxon>Cryomyces</taxon>
    </lineage>
</organism>
<proteinExistence type="predicted"/>
<evidence type="ECO:0000313" key="4">
    <source>
        <dbReference type="EMBL" id="TKA61881.1"/>
    </source>
</evidence>
<evidence type="ECO:0000256" key="1">
    <source>
        <dbReference type="SAM" id="MobiDB-lite"/>
    </source>
</evidence>
<dbReference type="InterPro" id="IPR001214">
    <property type="entry name" value="SET_dom"/>
</dbReference>
<dbReference type="Gene3D" id="2.170.270.10">
    <property type="entry name" value="SET domain"/>
    <property type="match status" value="1"/>
</dbReference>
<keyword evidence="5" id="KW-1185">Reference proteome</keyword>
<name>A0A4U0WGK9_9PEZI</name>
<dbReference type="InterPro" id="IPR043151">
    <property type="entry name" value="BAH_sf"/>
</dbReference>
<dbReference type="SUPFAM" id="SSF82199">
    <property type="entry name" value="SET domain"/>
    <property type="match status" value="1"/>
</dbReference>
<dbReference type="EMBL" id="NAJN01001662">
    <property type="protein sequence ID" value="TKA61881.1"/>
    <property type="molecule type" value="Genomic_DNA"/>
</dbReference>
<dbReference type="InterPro" id="IPR001025">
    <property type="entry name" value="BAH_dom"/>
</dbReference>
<dbReference type="STRING" id="331657.A0A4U0WGK9"/>
<gene>
    <name evidence="4" type="ORF">B0A49_10705</name>
</gene>